<keyword evidence="3 12" id="KW-0119">Carbohydrate metabolism</keyword>
<dbReference type="Gene3D" id="3.40.50.10490">
    <property type="entry name" value="Glucose-6-phosphate isomerase like protein, domain 1"/>
    <property type="match status" value="1"/>
</dbReference>
<evidence type="ECO:0000256" key="12">
    <source>
        <dbReference type="HAMAP-Rule" id="MF_00068"/>
    </source>
</evidence>
<evidence type="ECO:0000256" key="4">
    <source>
        <dbReference type="ARBA" id="ARBA00051747"/>
    </source>
</evidence>
<dbReference type="RefSeq" id="WP_119322875.1">
    <property type="nucleotide sequence ID" value="NZ_AP025739.1"/>
</dbReference>
<feature type="active site" description="Proton donor" evidence="12">
    <location>
        <position position="92"/>
    </location>
</feature>
<evidence type="ECO:0000256" key="7">
    <source>
        <dbReference type="ARBA" id="ARBA00061234"/>
    </source>
</evidence>
<evidence type="ECO:0000313" key="13">
    <source>
        <dbReference type="EMBL" id="BDI33791.1"/>
    </source>
</evidence>
<evidence type="ECO:0000256" key="5">
    <source>
        <dbReference type="ARBA" id="ARBA00060595"/>
    </source>
</evidence>
<dbReference type="GO" id="GO:0016803">
    <property type="term" value="F:ether hydrolase activity"/>
    <property type="evidence" value="ECO:0007669"/>
    <property type="project" value="TreeGrafter"/>
</dbReference>
<dbReference type="InterPro" id="IPR046348">
    <property type="entry name" value="SIS_dom_sf"/>
</dbReference>
<dbReference type="PROSITE" id="PS01272">
    <property type="entry name" value="GCKR"/>
    <property type="match status" value="1"/>
</dbReference>
<comment type="pathway">
    <text evidence="6">Cell wall biogenesis.</text>
</comment>
<evidence type="ECO:0000256" key="1">
    <source>
        <dbReference type="ARBA" id="ARBA00011738"/>
    </source>
</evidence>
<protein>
    <recommendedName>
        <fullName evidence="9 12">N-acetylmuramic acid 6-phosphate etherase</fullName>
        <shortName evidence="12">MurNAc-6-P etherase</shortName>
        <ecNumber evidence="8 12">4.2.1.126</ecNumber>
    </recommendedName>
    <alternativeName>
        <fullName evidence="11 12">N-acetylmuramic acid 6-phosphate hydrolase</fullName>
    </alternativeName>
    <alternativeName>
        <fullName evidence="10 12">N-acetylmuramic acid 6-phosphate lyase</fullName>
    </alternativeName>
</protein>
<dbReference type="GO" id="GO:0097367">
    <property type="term" value="F:carbohydrate derivative binding"/>
    <property type="evidence" value="ECO:0007669"/>
    <property type="project" value="InterPro"/>
</dbReference>
<dbReference type="Proteomes" id="UP000287394">
    <property type="component" value="Chromosome"/>
</dbReference>
<dbReference type="InterPro" id="IPR005488">
    <property type="entry name" value="Etherase_MurQ"/>
</dbReference>
<evidence type="ECO:0000256" key="6">
    <source>
        <dbReference type="ARBA" id="ARBA00060672"/>
    </source>
</evidence>
<comment type="similarity">
    <text evidence="7 12">Belongs to the GCKR-like family. MurNAc-6-P etherase subfamily.</text>
</comment>
<dbReference type="SUPFAM" id="SSF53697">
    <property type="entry name" value="SIS domain"/>
    <property type="match status" value="1"/>
</dbReference>
<sequence>MTHEIDRESNALEHLTTEAINSDLSDIDSLDTESRLRVINAQDAEVAAAVGKQIPQIARAVHSAAHSLRRGGRLIYIGAGTSGRLGVLDAAECPPTFGTPPEWVQAIIAGGQQAMFRAVEGAEDDPDLGAAAIIEIDASENDTVVGISASGRAPFVVGALRQAKKRGATTIVITNNKNSELEAIADIGIPVVVGPEVLAGSTRMKSGTAQKMVLNMISTGAMMEIGKTYGNLMVDVMATNTKLKARAARIVAQVTGESLAAAQQSLANAGGSAKVAILMVETGKTAEEARQFLEATGGVLRKALSRAAGK</sequence>
<organism evidence="13 14">
    <name type="scientific">Capsulimonas corticalis</name>
    <dbReference type="NCBI Taxonomy" id="2219043"/>
    <lineage>
        <taxon>Bacteria</taxon>
        <taxon>Bacillati</taxon>
        <taxon>Armatimonadota</taxon>
        <taxon>Armatimonadia</taxon>
        <taxon>Capsulimonadales</taxon>
        <taxon>Capsulimonadaceae</taxon>
        <taxon>Capsulimonas</taxon>
    </lineage>
</organism>
<dbReference type="FunFam" id="3.40.50.10490:FF:000014">
    <property type="entry name" value="N-acetylmuramic acid 6-phosphate etherase"/>
    <property type="match status" value="1"/>
</dbReference>
<dbReference type="HAMAP" id="MF_00068">
    <property type="entry name" value="MurQ"/>
    <property type="match status" value="1"/>
</dbReference>
<comment type="miscellaneous">
    <text evidence="12">A lyase-type mechanism (elimination/hydration) is suggested for the cleavage of the lactyl ether bond of MurNAc 6-phosphate, with the formation of an alpha,beta-unsaturated aldehyde intermediate with (E)-stereochemistry, followed by the syn addition of water to give product.</text>
</comment>
<evidence type="ECO:0000256" key="11">
    <source>
        <dbReference type="ARBA" id="ARBA00084049"/>
    </source>
</evidence>
<dbReference type="PANTHER" id="PTHR10088">
    <property type="entry name" value="GLUCOKINASE REGULATORY PROTEIN"/>
    <property type="match status" value="1"/>
</dbReference>
<dbReference type="PROSITE" id="PS51464">
    <property type="entry name" value="SIS"/>
    <property type="match status" value="1"/>
</dbReference>
<dbReference type="Gene3D" id="1.10.8.1080">
    <property type="match status" value="1"/>
</dbReference>
<comment type="function">
    <text evidence="12">Specifically catalyzes the cleavage of the D-lactyl ether substituent of MurNAc 6-phosphate, producing GlcNAc 6-phosphate and D-lactate.</text>
</comment>
<keyword evidence="14" id="KW-1185">Reference proteome</keyword>
<dbReference type="OrthoDB" id="9813395at2"/>
<dbReference type="GO" id="GO:0016835">
    <property type="term" value="F:carbon-oxygen lyase activity"/>
    <property type="evidence" value="ECO:0007669"/>
    <property type="project" value="UniProtKB-UniRule"/>
</dbReference>
<dbReference type="GO" id="GO:0097173">
    <property type="term" value="P:N-acetylmuramic acid catabolic process"/>
    <property type="evidence" value="ECO:0007669"/>
    <property type="project" value="UniProtKB-UniPathway"/>
</dbReference>
<dbReference type="CDD" id="cd05007">
    <property type="entry name" value="SIS_Etherase"/>
    <property type="match status" value="1"/>
</dbReference>
<evidence type="ECO:0000256" key="8">
    <source>
        <dbReference type="ARBA" id="ARBA00067056"/>
    </source>
</evidence>
<name>A0A402CZZ1_9BACT</name>
<gene>
    <name evidence="12 13" type="primary">murQ</name>
    <name evidence="13" type="ORF">CCAX7_58420</name>
</gene>
<proteinExistence type="inferred from homology"/>
<comment type="catalytic activity">
    <reaction evidence="4 12">
        <text>N-acetyl-D-muramate 6-phosphate + H2O = N-acetyl-D-glucosamine 6-phosphate + (R)-lactate</text>
        <dbReference type="Rhea" id="RHEA:26410"/>
        <dbReference type="ChEBI" id="CHEBI:15377"/>
        <dbReference type="ChEBI" id="CHEBI:16004"/>
        <dbReference type="ChEBI" id="CHEBI:57513"/>
        <dbReference type="ChEBI" id="CHEBI:58722"/>
        <dbReference type="EC" id="4.2.1.126"/>
    </reaction>
</comment>
<dbReference type="GO" id="GO:0009254">
    <property type="term" value="P:peptidoglycan turnover"/>
    <property type="evidence" value="ECO:0007669"/>
    <property type="project" value="TreeGrafter"/>
</dbReference>
<dbReference type="PANTHER" id="PTHR10088:SF4">
    <property type="entry name" value="GLUCOKINASE REGULATORY PROTEIN"/>
    <property type="match status" value="1"/>
</dbReference>
<reference evidence="13 14" key="1">
    <citation type="journal article" date="2019" name="Int. J. Syst. Evol. Microbiol.">
        <title>Capsulimonas corticalis gen. nov., sp. nov., an aerobic capsulated bacterium, of a novel bacterial order, Capsulimonadales ord. nov., of the class Armatimonadia of the phylum Armatimonadetes.</title>
        <authorList>
            <person name="Li J."/>
            <person name="Kudo C."/>
            <person name="Tonouchi A."/>
        </authorList>
    </citation>
    <scope>NUCLEOTIDE SEQUENCE [LARGE SCALE GENOMIC DNA]</scope>
    <source>
        <strain evidence="13 14">AX-7</strain>
    </source>
</reference>
<dbReference type="AlphaFoldDB" id="A0A402CZZ1"/>
<comment type="pathway">
    <text evidence="5">Amino-sugar metabolism; 1,6-anhydro-N-acetylmuramate degradation.</text>
</comment>
<dbReference type="NCBIfam" id="NF009222">
    <property type="entry name" value="PRK12570.1"/>
    <property type="match status" value="1"/>
</dbReference>
<dbReference type="EC" id="4.2.1.126" evidence="8 12"/>
<dbReference type="Pfam" id="PF22645">
    <property type="entry name" value="GKRP_SIS_N"/>
    <property type="match status" value="1"/>
</dbReference>
<dbReference type="NCBIfam" id="NF003915">
    <property type="entry name" value="PRK05441.1"/>
    <property type="match status" value="1"/>
</dbReference>
<evidence type="ECO:0000256" key="10">
    <source>
        <dbReference type="ARBA" id="ARBA00077905"/>
    </source>
</evidence>
<dbReference type="EMBL" id="AP025739">
    <property type="protein sequence ID" value="BDI33791.1"/>
    <property type="molecule type" value="Genomic_DNA"/>
</dbReference>
<dbReference type="KEGG" id="ccot:CCAX7_58420"/>
<feature type="active site" evidence="12">
    <location>
        <position position="123"/>
    </location>
</feature>
<comment type="pathway">
    <text evidence="12">Amino-sugar metabolism; N-acetylmuramate degradation.</text>
</comment>
<dbReference type="InterPro" id="IPR040190">
    <property type="entry name" value="MURQ/GCKR"/>
</dbReference>
<evidence type="ECO:0000256" key="3">
    <source>
        <dbReference type="ARBA" id="ARBA00023277"/>
    </source>
</evidence>
<dbReference type="GO" id="GO:0046348">
    <property type="term" value="P:amino sugar catabolic process"/>
    <property type="evidence" value="ECO:0007669"/>
    <property type="project" value="InterPro"/>
</dbReference>
<keyword evidence="2 12" id="KW-0456">Lyase</keyword>
<comment type="subunit">
    <text evidence="1 12">Homodimer.</text>
</comment>
<accession>A0A402CZZ1</accession>
<dbReference type="NCBIfam" id="TIGR00274">
    <property type="entry name" value="N-acetylmuramic acid 6-phosphate etherase"/>
    <property type="match status" value="1"/>
</dbReference>
<evidence type="ECO:0000313" key="14">
    <source>
        <dbReference type="Proteomes" id="UP000287394"/>
    </source>
</evidence>
<evidence type="ECO:0000256" key="9">
    <source>
        <dbReference type="ARBA" id="ARBA00070061"/>
    </source>
</evidence>
<dbReference type="FunFam" id="1.10.8.1080:FF:000001">
    <property type="entry name" value="N-acetylmuramic acid 6-phosphate etherase"/>
    <property type="match status" value="1"/>
</dbReference>
<dbReference type="InterPro" id="IPR001347">
    <property type="entry name" value="SIS_dom"/>
</dbReference>
<evidence type="ECO:0000256" key="2">
    <source>
        <dbReference type="ARBA" id="ARBA00023239"/>
    </source>
</evidence>
<dbReference type="FunCoup" id="A0A402CZZ1">
    <property type="interactions" value="89"/>
</dbReference>
<dbReference type="InterPro" id="IPR005486">
    <property type="entry name" value="Glucokinase_regulatory_CS"/>
</dbReference>